<dbReference type="Pfam" id="PF06014">
    <property type="entry name" value="YqgQ-like"/>
    <property type="match status" value="1"/>
</dbReference>
<dbReference type="Gene3D" id="1.10.287.760">
    <property type="entry name" value="YqgQ-like"/>
    <property type="match status" value="1"/>
</dbReference>
<evidence type="ECO:0000313" key="2">
    <source>
        <dbReference type="Proteomes" id="UP000199008"/>
    </source>
</evidence>
<dbReference type="AlphaFoldDB" id="A0A1G9EXT7"/>
<dbReference type="RefSeq" id="WP_092986054.1">
    <property type="nucleotide sequence ID" value="NZ_FNFY01000010.1"/>
</dbReference>
<organism evidence="1 2">
    <name type="scientific">Lacicoccus qingdaonensis</name>
    <dbReference type="NCBI Taxonomy" id="576118"/>
    <lineage>
        <taxon>Bacteria</taxon>
        <taxon>Bacillati</taxon>
        <taxon>Bacillota</taxon>
        <taxon>Bacilli</taxon>
        <taxon>Bacillales</taxon>
        <taxon>Salinicoccaceae</taxon>
        <taxon>Lacicoccus</taxon>
    </lineage>
</organism>
<dbReference type="Proteomes" id="UP000199008">
    <property type="component" value="Unassembled WGS sequence"/>
</dbReference>
<gene>
    <name evidence="1" type="ORF">SAMN05216216_11044</name>
</gene>
<dbReference type="InterPro" id="IPR023164">
    <property type="entry name" value="YqgQ-like_sf"/>
</dbReference>
<dbReference type="EMBL" id="FNFY01000010">
    <property type="protein sequence ID" value="SDK80903.1"/>
    <property type="molecule type" value="Genomic_DNA"/>
</dbReference>
<protein>
    <submittedName>
        <fullName evidence="1">Uncharacterized protein YqgQ</fullName>
    </submittedName>
</protein>
<keyword evidence="2" id="KW-1185">Reference proteome</keyword>
<evidence type="ECO:0000313" key="1">
    <source>
        <dbReference type="EMBL" id="SDK80903.1"/>
    </source>
</evidence>
<accession>A0A1G9EXT7</accession>
<reference evidence="2" key="1">
    <citation type="submission" date="2016-10" db="EMBL/GenBank/DDBJ databases">
        <authorList>
            <person name="Varghese N."/>
            <person name="Submissions S."/>
        </authorList>
    </citation>
    <scope>NUCLEOTIDE SEQUENCE [LARGE SCALE GENOMIC DNA]</scope>
    <source>
        <strain evidence="2">CGMCC 1.8895</strain>
    </source>
</reference>
<dbReference type="OrthoDB" id="2361671at2"/>
<sequence>MKLSKNLTYINDILLRFGSYVYDKDMINRLELMKMEIQELYRNGLINKEEYLNCILIINKRMDEEK</sequence>
<dbReference type="SUPFAM" id="SSF158379">
    <property type="entry name" value="YqgQ-like"/>
    <property type="match status" value="1"/>
</dbReference>
<name>A0A1G9EXT7_9BACL</name>
<proteinExistence type="predicted"/>
<dbReference type="InterPro" id="IPR009256">
    <property type="entry name" value="YqgQ-like"/>
</dbReference>
<dbReference type="STRING" id="576118.SAMN05216216_11044"/>